<proteinExistence type="inferred from homology"/>
<dbReference type="PROSITE" id="PS50206">
    <property type="entry name" value="RHODANESE_3"/>
    <property type="match status" value="1"/>
</dbReference>
<dbReference type="GO" id="GO:0006400">
    <property type="term" value="P:tRNA modification"/>
    <property type="evidence" value="ECO:0007669"/>
    <property type="project" value="UniProtKB-UniRule"/>
</dbReference>
<comment type="catalytic activity">
    <reaction evidence="1">
        <text>uridine(34) in tRNA + AH2 + O2 = 5-hydroxyuridine(34) in tRNA + A + H2O</text>
        <dbReference type="Rhea" id="RHEA:64224"/>
        <dbReference type="Rhea" id="RHEA-COMP:11727"/>
        <dbReference type="Rhea" id="RHEA-COMP:13381"/>
        <dbReference type="ChEBI" id="CHEBI:13193"/>
        <dbReference type="ChEBI" id="CHEBI:15377"/>
        <dbReference type="ChEBI" id="CHEBI:15379"/>
        <dbReference type="ChEBI" id="CHEBI:17499"/>
        <dbReference type="ChEBI" id="CHEBI:65315"/>
        <dbReference type="ChEBI" id="CHEBI:136877"/>
    </reaction>
</comment>
<dbReference type="EMBL" id="JNAX01000014">
    <property type="protein sequence ID" value="KGG20026.1"/>
    <property type="molecule type" value="Genomic_DNA"/>
</dbReference>
<dbReference type="Pfam" id="PF17773">
    <property type="entry name" value="UPF0176_N"/>
    <property type="match status" value="1"/>
</dbReference>
<dbReference type="PANTHER" id="PTHR43268">
    <property type="entry name" value="THIOSULFATE SULFURTRANSFERASE/RHODANESE-LIKE DOMAIN-CONTAINING PROTEIN 2"/>
    <property type="match status" value="1"/>
</dbReference>
<dbReference type="RefSeq" id="WP_036906569.1">
    <property type="nucleotide sequence ID" value="NZ_CP138967.1"/>
</dbReference>
<sequence>MKKDDSLKKFKYKVAAFYNFISIIDEEILLIKEELTSLATNQKIKGTILLASEGVNGTICGTENAIVQFIETLEKLLKLSDINVKYSWSEKQAFRRFKARKKKEIVTIGLKQINPTKSVGKYIKACEWNKFLEDPDSVVIDTRNEYEIKIGNFAGALNPQTSSFREFPAWVQKHLKPLIEENPSLKIGMYCTGGIRCEKATSYLIEEGFSDVHHLEGGILKYLEDISSENSLWNGECFVFDQRVSLDHDLLPGSHRMCHACGLPISPEDLKKSTYIKGLQCDACVNKFTDSDRARFAERQRQIDEIMKRLPENSIWPSS</sequence>
<dbReference type="Gene3D" id="3.40.250.10">
    <property type="entry name" value="Rhodanese-like domain"/>
    <property type="match status" value="1"/>
</dbReference>
<dbReference type="Pfam" id="PF00581">
    <property type="entry name" value="Rhodanese"/>
    <property type="match status" value="1"/>
</dbReference>
<accession>A0A0A2C107</accession>
<dbReference type="CDD" id="cd01518">
    <property type="entry name" value="RHOD_YceA"/>
    <property type="match status" value="1"/>
</dbReference>
<dbReference type="InterPro" id="IPR020936">
    <property type="entry name" value="TrhO"/>
</dbReference>
<evidence type="ECO:0000256" key="1">
    <source>
        <dbReference type="HAMAP-Rule" id="MF_00469"/>
    </source>
</evidence>
<dbReference type="InterPro" id="IPR001763">
    <property type="entry name" value="Rhodanese-like_dom"/>
</dbReference>
<dbReference type="SMART" id="SM00450">
    <property type="entry name" value="RHOD"/>
    <property type="match status" value="1"/>
</dbReference>
<dbReference type="AlphaFoldDB" id="A0A0A2C107"/>
<comment type="caution">
    <text evidence="3">The sequence shown here is derived from an EMBL/GenBank/DDBJ whole genome shotgun (WGS) entry which is preliminary data.</text>
</comment>
<dbReference type="Proteomes" id="UP000030392">
    <property type="component" value="Unassembled WGS sequence"/>
</dbReference>
<feature type="domain" description="Rhodanese" evidence="2">
    <location>
        <begin position="133"/>
        <end position="231"/>
    </location>
</feature>
<dbReference type="EC" id="1.14.-.-" evidence="1"/>
<name>A0A0A2C107_PROMR</name>
<keyword evidence="1" id="KW-0560">Oxidoreductase</keyword>
<protein>
    <recommendedName>
        <fullName evidence="1">tRNA uridine(34) hydroxylase</fullName>
        <ecNumber evidence="1">1.14.-.-</ecNumber>
    </recommendedName>
    <alternativeName>
        <fullName evidence="1">tRNA hydroxylation protein O</fullName>
    </alternativeName>
</protein>
<dbReference type="InterPro" id="IPR040503">
    <property type="entry name" value="TRHO_N"/>
</dbReference>
<gene>
    <name evidence="1" type="primary">trhO</name>
    <name evidence="3" type="ORF">EV03_1490</name>
</gene>
<comment type="similarity">
    <text evidence="1">Belongs to the TrhO family.</text>
</comment>
<evidence type="ECO:0000313" key="3">
    <source>
        <dbReference type="EMBL" id="KGG20026.1"/>
    </source>
</evidence>
<dbReference type="InterPro" id="IPR036873">
    <property type="entry name" value="Rhodanese-like_dom_sf"/>
</dbReference>
<comment type="function">
    <text evidence="1">Catalyzes oxygen-dependent 5-hydroxyuridine (ho5U) modification at position 34 in tRNAs.</text>
</comment>
<dbReference type="NCBIfam" id="NF001136">
    <property type="entry name" value="PRK00142.1-4"/>
    <property type="match status" value="1"/>
</dbReference>
<dbReference type="GO" id="GO:0016705">
    <property type="term" value="F:oxidoreductase activity, acting on paired donors, with incorporation or reduction of molecular oxygen"/>
    <property type="evidence" value="ECO:0007669"/>
    <property type="project" value="UniProtKB-UniRule"/>
</dbReference>
<keyword evidence="1" id="KW-0819">tRNA processing</keyword>
<dbReference type="HAMAP" id="MF_00469">
    <property type="entry name" value="TrhO"/>
    <property type="match status" value="1"/>
</dbReference>
<organism evidence="3 4">
    <name type="scientific">Prochlorococcus marinus str. PAC1</name>
    <dbReference type="NCBI Taxonomy" id="59924"/>
    <lineage>
        <taxon>Bacteria</taxon>
        <taxon>Bacillati</taxon>
        <taxon>Cyanobacteriota</taxon>
        <taxon>Cyanophyceae</taxon>
        <taxon>Synechococcales</taxon>
        <taxon>Prochlorococcaceae</taxon>
        <taxon>Prochlorococcus</taxon>
    </lineage>
</organism>
<dbReference type="SUPFAM" id="SSF52821">
    <property type="entry name" value="Rhodanese/Cell cycle control phosphatase"/>
    <property type="match status" value="1"/>
</dbReference>
<reference evidence="4" key="1">
    <citation type="journal article" date="2014" name="Sci. Data">
        <title>Genomes of diverse isolates of the marine cyanobacterium Prochlorococcus.</title>
        <authorList>
            <person name="Biller S."/>
            <person name="Berube P."/>
            <person name="Thompson J."/>
            <person name="Kelly L."/>
            <person name="Roggensack S."/>
            <person name="Awad L."/>
            <person name="Roache-Johnson K."/>
            <person name="Ding H."/>
            <person name="Giovannoni S.J."/>
            <person name="Moore L.R."/>
            <person name="Chisholm S.W."/>
        </authorList>
    </citation>
    <scope>NUCLEOTIDE SEQUENCE [LARGE SCALE GENOMIC DNA]</scope>
    <source>
        <strain evidence="4">PAC1</strain>
    </source>
</reference>
<evidence type="ECO:0000313" key="4">
    <source>
        <dbReference type="Proteomes" id="UP000030392"/>
    </source>
</evidence>
<evidence type="ECO:0000259" key="2">
    <source>
        <dbReference type="PROSITE" id="PS50206"/>
    </source>
</evidence>
<dbReference type="Gene3D" id="3.30.70.100">
    <property type="match status" value="1"/>
</dbReference>
<dbReference type="PANTHER" id="PTHR43268:SF3">
    <property type="entry name" value="RHODANESE-LIKE DOMAIN-CONTAINING PROTEIN 7-RELATED"/>
    <property type="match status" value="1"/>
</dbReference>